<dbReference type="PROSITE" id="PS50893">
    <property type="entry name" value="ABC_TRANSPORTER_2"/>
    <property type="match status" value="1"/>
</dbReference>
<dbReference type="Gene3D" id="3.40.50.300">
    <property type="entry name" value="P-loop containing nucleotide triphosphate hydrolases"/>
    <property type="match status" value="1"/>
</dbReference>
<dbReference type="GO" id="GO:0015192">
    <property type="term" value="F:L-phenylalanine transmembrane transporter activity"/>
    <property type="evidence" value="ECO:0007669"/>
    <property type="project" value="TreeGrafter"/>
</dbReference>
<dbReference type="PANTHER" id="PTHR45772">
    <property type="entry name" value="CONSERVED COMPONENT OF ABC TRANSPORTER FOR NATURAL AMINO ACIDS-RELATED"/>
    <property type="match status" value="1"/>
</dbReference>
<dbReference type="GO" id="GO:1903806">
    <property type="term" value="P:L-isoleucine import across plasma membrane"/>
    <property type="evidence" value="ECO:0007669"/>
    <property type="project" value="TreeGrafter"/>
</dbReference>
<protein>
    <submittedName>
        <fullName evidence="5">ABC transporter ATP-binding protein</fullName>
    </submittedName>
</protein>
<evidence type="ECO:0000313" key="5">
    <source>
        <dbReference type="EMBL" id="OGG43834.1"/>
    </source>
</evidence>
<comment type="caution">
    <text evidence="5">The sequence shown here is derived from an EMBL/GenBank/DDBJ whole genome shotgun (WGS) entry which is preliminary data.</text>
</comment>
<gene>
    <name evidence="5" type="ORF">A3F84_20170</name>
</gene>
<dbReference type="InterPro" id="IPR027417">
    <property type="entry name" value="P-loop_NTPase"/>
</dbReference>
<dbReference type="SMART" id="SM00382">
    <property type="entry name" value="AAA"/>
    <property type="match status" value="1"/>
</dbReference>
<organism evidence="5 6">
    <name type="scientific">Handelsmanbacteria sp. (strain RIFCSPLOWO2_12_FULL_64_10)</name>
    <dbReference type="NCBI Taxonomy" id="1817868"/>
    <lineage>
        <taxon>Bacteria</taxon>
        <taxon>Candidatus Handelsmaniibacteriota</taxon>
    </lineage>
</organism>
<dbReference type="PANTHER" id="PTHR45772:SF7">
    <property type="entry name" value="AMINO ACID ABC TRANSPORTER ATP-BINDING PROTEIN"/>
    <property type="match status" value="1"/>
</dbReference>
<sequence>MPFLEIHHLTKRYGGLSALSDVSLTVEQGAIAGLIGPNGAGKSTLFNCVTGIARPTAGEVVFGDPDRRSLVGLKPSAVAAHGVARTFQNIRLYPNLTALDNVKVGRHPRTKAHLFGAVFKTRSERQEERDIHVCALKCLRTVGIEGVADLPARALSYGDQRRLEIARALATEPSLLLLDEPAAGMNPVERQGLMELIRSIRGRGITVLLIEHDMKVIMGISDRVTVLDHGVRIAEGRPDEVQADPAVIAAYLGEPADDADPR</sequence>
<dbReference type="PROSITE" id="PS00211">
    <property type="entry name" value="ABC_TRANSPORTER_1"/>
    <property type="match status" value="1"/>
</dbReference>
<dbReference type="Proteomes" id="UP000178606">
    <property type="component" value="Unassembled WGS sequence"/>
</dbReference>
<accession>A0A1F6C3R0</accession>
<feature type="domain" description="ABC transporter" evidence="4">
    <location>
        <begin position="4"/>
        <end position="254"/>
    </location>
</feature>
<dbReference type="GO" id="GO:0015188">
    <property type="term" value="F:L-isoleucine transmembrane transporter activity"/>
    <property type="evidence" value="ECO:0007669"/>
    <property type="project" value="TreeGrafter"/>
</dbReference>
<dbReference type="SUPFAM" id="SSF52540">
    <property type="entry name" value="P-loop containing nucleoside triphosphate hydrolases"/>
    <property type="match status" value="1"/>
</dbReference>
<dbReference type="GO" id="GO:0015808">
    <property type="term" value="P:L-alanine transport"/>
    <property type="evidence" value="ECO:0007669"/>
    <property type="project" value="TreeGrafter"/>
</dbReference>
<dbReference type="InterPro" id="IPR003439">
    <property type="entry name" value="ABC_transporter-like_ATP-bd"/>
</dbReference>
<dbReference type="FunFam" id="3.40.50.300:FF:000421">
    <property type="entry name" value="Branched-chain amino acid ABC transporter ATP-binding protein"/>
    <property type="match status" value="1"/>
</dbReference>
<dbReference type="Pfam" id="PF00005">
    <property type="entry name" value="ABC_tran"/>
    <property type="match status" value="1"/>
</dbReference>
<evidence type="ECO:0000256" key="2">
    <source>
        <dbReference type="ARBA" id="ARBA00022741"/>
    </source>
</evidence>
<dbReference type="InterPro" id="IPR051120">
    <property type="entry name" value="ABC_AA/LPS_Transport"/>
</dbReference>
<dbReference type="GO" id="GO:1903805">
    <property type="term" value="P:L-valine import across plasma membrane"/>
    <property type="evidence" value="ECO:0007669"/>
    <property type="project" value="TreeGrafter"/>
</dbReference>
<dbReference type="GO" id="GO:0005304">
    <property type="term" value="F:L-valine transmembrane transporter activity"/>
    <property type="evidence" value="ECO:0007669"/>
    <property type="project" value="TreeGrafter"/>
</dbReference>
<dbReference type="Pfam" id="PF12399">
    <property type="entry name" value="BCA_ABC_TP_C"/>
    <property type="match status" value="1"/>
</dbReference>
<dbReference type="AlphaFoldDB" id="A0A1F6C3R0"/>
<dbReference type="GO" id="GO:0005524">
    <property type="term" value="F:ATP binding"/>
    <property type="evidence" value="ECO:0007669"/>
    <property type="project" value="UniProtKB-KW"/>
</dbReference>
<dbReference type="GO" id="GO:0016887">
    <property type="term" value="F:ATP hydrolysis activity"/>
    <property type="evidence" value="ECO:0007669"/>
    <property type="project" value="InterPro"/>
</dbReference>
<dbReference type="EMBL" id="MFKF01000425">
    <property type="protein sequence ID" value="OGG43834.1"/>
    <property type="molecule type" value="Genomic_DNA"/>
</dbReference>
<dbReference type="InterPro" id="IPR017871">
    <property type="entry name" value="ABC_transporter-like_CS"/>
</dbReference>
<keyword evidence="3 5" id="KW-0067">ATP-binding</keyword>
<dbReference type="GO" id="GO:0005886">
    <property type="term" value="C:plasma membrane"/>
    <property type="evidence" value="ECO:0007669"/>
    <property type="project" value="TreeGrafter"/>
</dbReference>
<evidence type="ECO:0000259" key="4">
    <source>
        <dbReference type="PROSITE" id="PS50893"/>
    </source>
</evidence>
<dbReference type="GO" id="GO:0042941">
    <property type="term" value="P:D-alanine transmembrane transport"/>
    <property type="evidence" value="ECO:0007669"/>
    <property type="project" value="TreeGrafter"/>
</dbReference>
<dbReference type="CDD" id="cd03219">
    <property type="entry name" value="ABC_Mj1267_LivG_branched"/>
    <property type="match status" value="1"/>
</dbReference>
<dbReference type="InterPro" id="IPR003593">
    <property type="entry name" value="AAA+_ATPase"/>
</dbReference>
<evidence type="ECO:0000256" key="3">
    <source>
        <dbReference type="ARBA" id="ARBA00022840"/>
    </source>
</evidence>
<evidence type="ECO:0000313" key="6">
    <source>
        <dbReference type="Proteomes" id="UP000178606"/>
    </source>
</evidence>
<reference evidence="5 6" key="1">
    <citation type="journal article" date="2016" name="Nat. Commun.">
        <title>Thousands of microbial genomes shed light on interconnected biogeochemical processes in an aquifer system.</title>
        <authorList>
            <person name="Anantharaman K."/>
            <person name="Brown C.T."/>
            <person name="Hug L.A."/>
            <person name="Sharon I."/>
            <person name="Castelle C.J."/>
            <person name="Probst A.J."/>
            <person name="Thomas B.C."/>
            <person name="Singh A."/>
            <person name="Wilkins M.J."/>
            <person name="Karaoz U."/>
            <person name="Brodie E.L."/>
            <person name="Williams K.H."/>
            <person name="Hubbard S.S."/>
            <person name="Banfield J.F."/>
        </authorList>
    </citation>
    <scope>NUCLEOTIDE SEQUENCE [LARGE SCALE GENOMIC DNA]</scope>
    <source>
        <strain evidence="6">RIFCSPLOWO2_12_FULL_64_10</strain>
    </source>
</reference>
<evidence type="ECO:0000256" key="1">
    <source>
        <dbReference type="ARBA" id="ARBA00022448"/>
    </source>
</evidence>
<keyword evidence="1" id="KW-0813">Transport</keyword>
<dbReference type="InterPro" id="IPR032823">
    <property type="entry name" value="BCA_ABC_TP_C"/>
</dbReference>
<keyword evidence="2" id="KW-0547">Nucleotide-binding</keyword>
<proteinExistence type="predicted"/>
<name>A0A1F6C3R0_HANXR</name>